<protein>
    <recommendedName>
        <fullName evidence="6">Endoribonuclease VapD</fullName>
        <ecNumber evidence="6">3.1.-.-</ecNumber>
    </recommendedName>
</protein>
<proteinExistence type="inferred from homology"/>
<organism evidence="7 8">
    <name type="scientific">Helicobacter bilis</name>
    <dbReference type="NCBI Taxonomy" id="37372"/>
    <lineage>
        <taxon>Bacteria</taxon>
        <taxon>Pseudomonadati</taxon>
        <taxon>Campylobacterota</taxon>
        <taxon>Epsilonproteobacteria</taxon>
        <taxon>Campylobacterales</taxon>
        <taxon>Helicobacteraceae</taxon>
        <taxon>Helicobacter</taxon>
    </lineage>
</organism>
<dbReference type="Pfam" id="PF09827">
    <property type="entry name" value="CRISPR_Cas2"/>
    <property type="match status" value="1"/>
</dbReference>
<comment type="similarity">
    <text evidence="1 6">Belongs to the VapD ribonuclease family.</text>
</comment>
<evidence type="ECO:0000256" key="6">
    <source>
        <dbReference type="PIRNR" id="PIRNR002882"/>
    </source>
</evidence>
<dbReference type="Gene3D" id="3.30.70.240">
    <property type="match status" value="1"/>
</dbReference>
<dbReference type="EC" id="3.1.-.-" evidence="6"/>
<evidence type="ECO:0000256" key="5">
    <source>
        <dbReference type="ARBA" id="ARBA00023026"/>
    </source>
</evidence>
<dbReference type="EMBL" id="JRPH02000006">
    <property type="protein sequence ID" value="TLE05589.1"/>
    <property type="molecule type" value="Genomic_DNA"/>
</dbReference>
<dbReference type="PIRSF" id="PIRSF002882">
    <property type="entry name" value="VapD"/>
    <property type="match status" value="1"/>
</dbReference>
<evidence type="ECO:0000256" key="4">
    <source>
        <dbReference type="ARBA" id="ARBA00022801"/>
    </source>
</evidence>
<dbReference type="GO" id="GO:0016787">
    <property type="term" value="F:hydrolase activity"/>
    <property type="evidence" value="ECO:0007669"/>
    <property type="project" value="UniProtKB-KW"/>
</dbReference>
<dbReference type="GO" id="GO:0003723">
    <property type="term" value="F:RNA binding"/>
    <property type="evidence" value="ECO:0007669"/>
    <property type="project" value="InterPro"/>
</dbReference>
<dbReference type="AlphaFoldDB" id="A0A6D2C995"/>
<dbReference type="InterPro" id="IPR019199">
    <property type="entry name" value="Virulence_VapD/CRISPR_Cas2"/>
</dbReference>
<comment type="function">
    <text evidence="6">Cleaves ssRNA, mostly between U:A.</text>
</comment>
<comment type="caution">
    <text evidence="7">The sequence shown here is derived from an EMBL/GenBank/DDBJ whole genome shotgun (WGS) entry which is preliminary data.</text>
</comment>
<sequence>MYAVTFNIDINCLNENNVSHSKVYEDIRKFMESNGFQWQQGSVYFGDNTINAATCVTTIQALAKSIPFFATCVKDVRMLKIEENNDLMPAVKAVYKELKK</sequence>
<evidence type="ECO:0000256" key="3">
    <source>
        <dbReference type="ARBA" id="ARBA00022722"/>
    </source>
</evidence>
<gene>
    <name evidence="7" type="ORF">LS77_002525</name>
</gene>
<dbReference type="GO" id="GO:0004518">
    <property type="term" value="F:nuclease activity"/>
    <property type="evidence" value="ECO:0007669"/>
    <property type="project" value="UniProtKB-UniRule"/>
</dbReference>
<dbReference type="RefSeq" id="WP_004088249.1">
    <property type="nucleotide sequence ID" value="NZ_JAERIZ010000002.1"/>
</dbReference>
<comment type="subunit">
    <text evidence="2 6">Homodimer.</text>
</comment>
<keyword evidence="5" id="KW-0843">Virulence</keyword>
<dbReference type="InterPro" id="IPR016368">
    <property type="entry name" value="VapD"/>
</dbReference>
<evidence type="ECO:0000313" key="7">
    <source>
        <dbReference type="EMBL" id="TLE05589.1"/>
    </source>
</evidence>
<evidence type="ECO:0000256" key="2">
    <source>
        <dbReference type="ARBA" id="ARBA00011738"/>
    </source>
</evidence>
<keyword evidence="3 6" id="KW-0540">Nuclease</keyword>
<dbReference type="Proteomes" id="UP000029870">
    <property type="component" value="Unassembled WGS sequence"/>
</dbReference>
<dbReference type="SUPFAM" id="SSF143430">
    <property type="entry name" value="TTP0101/SSO1404-like"/>
    <property type="match status" value="1"/>
</dbReference>
<reference evidence="7 8" key="1">
    <citation type="journal article" date="2014" name="Genome Announc.">
        <title>Draft genome sequences of eight enterohepatic helicobacter species isolated from both laboratory and wild rodents.</title>
        <authorList>
            <person name="Sheh A."/>
            <person name="Shen Z."/>
            <person name="Fox J.G."/>
        </authorList>
    </citation>
    <scope>NUCLEOTIDE SEQUENCE [LARGE SCALE GENOMIC DNA]</scope>
    <source>
        <strain evidence="7 8">Missouri</strain>
    </source>
</reference>
<evidence type="ECO:0000313" key="8">
    <source>
        <dbReference type="Proteomes" id="UP000029870"/>
    </source>
</evidence>
<evidence type="ECO:0000256" key="1">
    <source>
        <dbReference type="ARBA" id="ARBA00009653"/>
    </source>
</evidence>
<keyword evidence="4 6" id="KW-0378">Hydrolase</keyword>
<name>A0A6D2C995_9HELI</name>
<accession>A0A6D2C995</accession>
<dbReference type="GeneID" id="60657276"/>